<dbReference type="PANTHER" id="PTHR33827">
    <property type="entry name" value="PROTEIN SAWADEE HOMEODOMAIN HOMOLOG 2"/>
    <property type="match status" value="1"/>
</dbReference>
<evidence type="ECO:0000313" key="2">
    <source>
        <dbReference type="EMBL" id="MBW81398.1"/>
    </source>
</evidence>
<feature type="domain" description="SAWADEE" evidence="1">
    <location>
        <begin position="99"/>
        <end position="226"/>
    </location>
</feature>
<keyword evidence="2" id="KW-0238">DNA-binding</keyword>
<dbReference type="InterPro" id="IPR039276">
    <property type="entry name" value="SHH1/2"/>
</dbReference>
<evidence type="ECO:0000259" key="1">
    <source>
        <dbReference type="Pfam" id="PF16719"/>
    </source>
</evidence>
<dbReference type="InterPro" id="IPR032001">
    <property type="entry name" value="SAWADEE_dom"/>
</dbReference>
<protein>
    <submittedName>
        <fullName evidence="2">Protein SAWADEE HOMEODOMAIN HOMOLOG 1</fullName>
    </submittedName>
</protein>
<dbReference type="AlphaFoldDB" id="A0A2P2IJK4"/>
<dbReference type="PANTHER" id="PTHR33827:SF2">
    <property type="entry name" value="PROTEIN SAWADEE HOMEODOMAIN HOMOLOG 1"/>
    <property type="match status" value="1"/>
</dbReference>
<keyword evidence="2" id="KW-0371">Homeobox</keyword>
<name>A0A2P2IJK4_RHIMU</name>
<dbReference type="GO" id="GO:0003677">
    <property type="term" value="F:DNA binding"/>
    <property type="evidence" value="ECO:0007669"/>
    <property type="project" value="UniProtKB-KW"/>
</dbReference>
<proteinExistence type="predicted"/>
<dbReference type="Pfam" id="PF16719">
    <property type="entry name" value="SAWADEE"/>
    <property type="match status" value="1"/>
</dbReference>
<dbReference type="Gene3D" id="2.30.30.140">
    <property type="match status" value="1"/>
</dbReference>
<reference evidence="2" key="1">
    <citation type="submission" date="2018-02" db="EMBL/GenBank/DDBJ databases">
        <title>Rhizophora mucronata_Transcriptome.</title>
        <authorList>
            <person name="Meera S.P."/>
            <person name="Sreeshan A."/>
            <person name="Augustine A."/>
        </authorList>
    </citation>
    <scope>NUCLEOTIDE SEQUENCE</scope>
    <source>
        <tissue evidence="2">Leaf</tissue>
    </source>
</reference>
<dbReference type="Gene3D" id="2.40.50.40">
    <property type="match status" value="1"/>
</dbReference>
<organism evidence="2">
    <name type="scientific">Rhizophora mucronata</name>
    <name type="common">Asiatic mangrove</name>
    <dbReference type="NCBI Taxonomy" id="61149"/>
    <lineage>
        <taxon>Eukaryota</taxon>
        <taxon>Viridiplantae</taxon>
        <taxon>Streptophyta</taxon>
        <taxon>Embryophyta</taxon>
        <taxon>Tracheophyta</taxon>
        <taxon>Spermatophyta</taxon>
        <taxon>Magnoliopsida</taxon>
        <taxon>eudicotyledons</taxon>
        <taxon>Gunneridae</taxon>
        <taxon>Pentapetalae</taxon>
        <taxon>rosids</taxon>
        <taxon>fabids</taxon>
        <taxon>Malpighiales</taxon>
        <taxon>Rhizophoraceae</taxon>
        <taxon>Rhizophora</taxon>
    </lineage>
</organism>
<sequence>MLEMESMYKELGIASLNPEFCERLATSFSFAPNRAGKPAVTWEQVQNWFEDRLNQSKPEVNCPPMALNLFFDPPNTNIPTHVPQITHFSEGKKATDLSELMFEARSSKDCAWYDVASFLTYRVLCTGELEVRVRFAGYSNAHDEWVNLKRSVRERSIPLVPSECDKVHVGDLVLCFQLRQQHAVYYDAHLVGIQRRLHDTADCNCIFVVRYDHDYTEEVVPMERLCRRS</sequence>
<dbReference type="EMBL" id="GGEC01000915">
    <property type="protein sequence ID" value="MBW81398.1"/>
    <property type="molecule type" value="Transcribed_RNA"/>
</dbReference>
<dbReference type="GO" id="GO:0003682">
    <property type="term" value="F:chromatin binding"/>
    <property type="evidence" value="ECO:0007669"/>
    <property type="project" value="InterPro"/>
</dbReference>
<accession>A0A2P2IJK4</accession>